<reference evidence="8" key="1">
    <citation type="journal article" date="2019" name="Int. J. Syst. Evol. Microbiol.">
        <title>The Global Catalogue of Microorganisms (GCM) 10K type strain sequencing project: providing services to taxonomists for standard genome sequencing and annotation.</title>
        <authorList>
            <consortium name="The Broad Institute Genomics Platform"/>
            <consortium name="The Broad Institute Genome Sequencing Center for Infectious Disease"/>
            <person name="Wu L."/>
            <person name="Ma J."/>
        </authorList>
    </citation>
    <scope>NUCLEOTIDE SEQUENCE [LARGE SCALE GENOMIC DNA]</scope>
    <source>
        <strain evidence="8">KACC 12633</strain>
    </source>
</reference>
<evidence type="ECO:0000256" key="4">
    <source>
        <dbReference type="HAMAP-Rule" id="MF_00094"/>
    </source>
</evidence>
<dbReference type="Pfam" id="PF00472">
    <property type="entry name" value="RF-1"/>
    <property type="match status" value="1"/>
</dbReference>
<dbReference type="NCBIfam" id="TIGR00020">
    <property type="entry name" value="prfB"/>
    <property type="match status" value="1"/>
</dbReference>
<dbReference type="InterPro" id="IPR004374">
    <property type="entry name" value="PrfB"/>
</dbReference>
<evidence type="ECO:0000313" key="7">
    <source>
        <dbReference type="EMBL" id="MFC5515918.1"/>
    </source>
</evidence>
<dbReference type="Pfam" id="PF03462">
    <property type="entry name" value="PCRF"/>
    <property type="match status" value="1"/>
</dbReference>
<evidence type="ECO:0000256" key="1">
    <source>
        <dbReference type="ARBA" id="ARBA00010835"/>
    </source>
</evidence>
<comment type="function">
    <text evidence="4">Peptide chain release factor 2 directs the termination of translation in response to the peptide chain termination codons UGA and UAA.</text>
</comment>
<dbReference type="Gene3D" id="1.20.58.410">
    <property type="entry name" value="Release factor"/>
    <property type="match status" value="1"/>
</dbReference>
<keyword evidence="3 4" id="KW-0648">Protein biosynthesis</keyword>
<dbReference type="SMART" id="SM00937">
    <property type="entry name" value="PCRF"/>
    <property type="match status" value="1"/>
</dbReference>
<evidence type="ECO:0000256" key="5">
    <source>
        <dbReference type="NCBIfam" id="TIGR00020"/>
    </source>
</evidence>
<comment type="PTM">
    <text evidence="4">Methylated by PrmC. Methylation increases the termination efficiency of RF2.</text>
</comment>
<comment type="similarity">
    <text evidence="1 4">Belongs to the prokaryotic/mitochondrial release factor family.</text>
</comment>
<accession>A0ABW0PUY3</accession>
<dbReference type="PROSITE" id="PS00745">
    <property type="entry name" value="RF_PROK_I"/>
    <property type="match status" value="1"/>
</dbReference>
<dbReference type="EMBL" id="JBHSML010000003">
    <property type="protein sequence ID" value="MFC5515918.1"/>
    <property type="molecule type" value="Genomic_DNA"/>
</dbReference>
<gene>
    <name evidence="4 7" type="primary">prfB</name>
    <name evidence="7" type="ORF">ACFPP9_09075</name>
</gene>
<comment type="subcellular location">
    <subcellularLocation>
        <location evidence="4">Cytoplasm</location>
    </subcellularLocation>
</comment>
<dbReference type="PANTHER" id="PTHR43116">
    <property type="entry name" value="PEPTIDE CHAIN RELEASE FACTOR 2"/>
    <property type="match status" value="1"/>
</dbReference>
<dbReference type="InterPro" id="IPR000352">
    <property type="entry name" value="Pep_chain_release_fac_I"/>
</dbReference>
<dbReference type="SUPFAM" id="SSF75620">
    <property type="entry name" value="Release factor"/>
    <property type="match status" value="1"/>
</dbReference>
<name>A0ABW0PUY3_9HYPH</name>
<protein>
    <recommendedName>
        <fullName evidence="4 5">Peptide chain release factor 2</fullName>
        <shortName evidence="4">RF-2</shortName>
    </recommendedName>
</protein>
<dbReference type="PANTHER" id="PTHR43116:SF3">
    <property type="entry name" value="CLASS I PEPTIDE CHAIN RELEASE FACTOR"/>
    <property type="match status" value="1"/>
</dbReference>
<dbReference type="Proteomes" id="UP001596150">
    <property type="component" value="Unassembled WGS sequence"/>
</dbReference>
<proteinExistence type="inferred from homology"/>
<organism evidence="7 8">
    <name type="scientific">Kaistia terrae</name>
    <dbReference type="NCBI Taxonomy" id="537017"/>
    <lineage>
        <taxon>Bacteria</taxon>
        <taxon>Pseudomonadati</taxon>
        <taxon>Pseudomonadota</taxon>
        <taxon>Alphaproteobacteria</taxon>
        <taxon>Hyphomicrobiales</taxon>
        <taxon>Kaistiaceae</taxon>
        <taxon>Kaistia</taxon>
    </lineage>
</organism>
<dbReference type="InterPro" id="IPR045853">
    <property type="entry name" value="Pep_chain_release_fac_I_sf"/>
</dbReference>
<dbReference type="Gene3D" id="3.30.160.20">
    <property type="match status" value="1"/>
</dbReference>
<evidence type="ECO:0000313" key="8">
    <source>
        <dbReference type="Proteomes" id="UP001596150"/>
    </source>
</evidence>
<dbReference type="RefSeq" id="WP_266341863.1">
    <property type="nucleotide sequence ID" value="NZ_JAPKNH010000001.1"/>
</dbReference>
<keyword evidence="2 4" id="KW-0488">Methylation</keyword>
<evidence type="ECO:0000259" key="6">
    <source>
        <dbReference type="PROSITE" id="PS00745"/>
    </source>
</evidence>
<evidence type="ECO:0000256" key="3">
    <source>
        <dbReference type="ARBA" id="ARBA00022917"/>
    </source>
</evidence>
<keyword evidence="8" id="KW-1185">Reference proteome</keyword>
<dbReference type="HAMAP" id="MF_00094">
    <property type="entry name" value="Rel_fac_2"/>
    <property type="match status" value="1"/>
</dbReference>
<keyword evidence="4" id="KW-0963">Cytoplasm</keyword>
<dbReference type="Gene3D" id="3.30.70.1660">
    <property type="match status" value="1"/>
</dbReference>
<feature type="domain" description="Prokaryotic-type class I peptide chain release factors" evidence="6">
    <location>
        <begin position="243"/>
        <end position="259"/>
    </location>
</feature>
<feature type="modified residue" description="N5-methylglutamine" evidence="4">
    <location>
        <position position="250"/>
    </location>
</feature>
<evidence type="ECO:0000256" key="2">
    <source>
        <dbReference type="ARBA" id="ARBA00022481"/>
    </source>
</evidence>
<sequence length="375" mass="42150">MRAEIETIIDEIKQGITLLRRHLDWDRAQRRLLELNALSETQNFWDDPQKAQKLMRERQGLEDGIGAVETSERELQDNIELIEMGEAEGDPSIVAEAEAAIFALKGEIRKRQVNSMLSGEADGNDSYLEVHAGAGGTESQDWANILLRMYTRWAEKSGRKVELLEVHDGEEAGIKSATILVKGEQSYGWLKTESGVHRLVRISPFDSAARRHTSFASIWVYPVVDDSIDIEINESDCRIDTYRAQGAGGQHINTTDSAVRITHMPSGIVVQCQNERSQHKNRAAAWDMLRSRLYEAELERREAAAMATESTKKDIGWGHQIRSYVMQPYQLVKDLRTGVESTSPQDVLNGDLNDFMEAALAQRLGGNDVDVQDLD</sequence>
<comment type="caution">
    <text evidence="7">The sequence shown here is derived from an EMBL/GenBank/DDBJ whole genome shotgun (WGS) entry which is preliminary data.</text>
</comment>
<dbReference type="InterPro" id="IPR005139">
    <property type="entry name" value="PCRF"/>
</dbReference>